<feature type="region of interest" description="Disordered" evidence="2">
    <location>
        <begin position="313"/>
        <end position="346"/>
    </location>
</feature>
<feature type="domain" description="SMODS and SLOG-associating 2TM effector" evidence="4">
    <location>
        <begin position="863"/>
        <end position="984"/>
    </location>
</feature>
<dbReference type="Pfam" id="PF14015">
    <property type="entry name" value="DUF4231"/>
    <property type="match status" value="1"/>
</dbReference>
<dbReference type="InterPro" id="IPR025325">
    <property type="entry name" value="DUF4231"/>
</dbReference>
<evidence type="ECO:0000313" key="6">
    <source>
        <dbReference type="Proteomes" id="UP000649617"/>
    </source>
</evidence>
<dbReference type="OrthoDB" id="422981at2759"/>
<name>A0A812Y6T4_SYMPI</name>
<protein>
    <submittedName>
        <fullName evidence="5">PUB2 protein</fullName>
    </submittedName>
</protein>
<dbReference type="NCBIfam" id="NF033634">
    <property type="entry name" value="SLATT_1"/>
    <property type="match status" value="1"/>
</dbReference>
<organism evidence="5 6">
    <name type="scientific">Symbiodinium pilosum</name>
    <name type="common">Dinoflagellate</name>
    <dbReference type="NCBI Taxonomy" id="2952"/>
    <lineage>
        <taxon>Eukaryota</taxon>
        <taxon>Sar</taxon>
        <taxon>Alveolata</taxon>
        <taxon>Dinophyceae</taxon>
        <taxon>Suessiales</taxon>
        <taxon>Symbiodiniaceae</taxon>
        <taxon>Symbiodinium</taxon>
    </lineage>
</organism>
<keyword evidence="3" id="KW-1133">Transmembrane helix</keyword>
<evidence type="ECO:0000256" key="3">
    <source>
        <dbReference type="SAM" id="Phobius"/>
    </source>
</evidence>
<feature type="compositionally biased region" description="Polar residues" evidence="2">
    <location>
        <begin position="36"/>
        <end position="49"/>
    </location>
</feature>
<proteinExistence type="predicted"/>
<evidence type="ECO:0000256" key="2">
    <source>
        <dbReference type="SAM" id="MobiDB-lite"/>
    </source>
</evidence>
<feature type="transmembrane region" description="Helical" evidence="3">
    <location>
        <begin position="718"/>
        <end position="736"/>
    </location>
</feature>
<keyword evidence="1" id="KW-0175">Coiled coil</keyword>
<sequence length="1015" mass="114001">MSVSSDLPVPSQAGTMLPRSSSTGSVPFWEAPDVAAQQTRPSPGSSQADASELEETEKNLVAQEPNPEPAYDGLSGPKRPPSPSSADSASQAERESTGANQPGRGWDELDLHDIKAITMYEMVHEVNLPEHAEPYRVLHATHRQASLMMHRPASVAVLADEFCKHPPKIVLNLLPSLNFIPPPQDLAASTTSRDLASYEDGKAQLETFMQRVLLPIAEEAGALVICDARRNYCLLTAAFMKAYEMRRPAWGSDVRVTVLGFAMRPAGCLKDSDLPEHWRHLLRHLPKQVARQPPVGDPREPWAQLLASLKRQDAQPTFGHDTQPNDPQPASVLEAQSSKASKQRPRPALDLHAGICNLVLIDAIKASKAQVGLELSTKLRAELMSHFNAKTPCIAFKTGSSWPQGSKHAADAAAGLGAAVDSAERNIPVVLLDLFEARCGYVAPRPPDTKQDDVPRKSCLPDTKQDDVPRKSLRTQVQLQRMNSSLNVALHNAAGAQGAKEKFKAKLEQLKEKLKKALKANLDQTVSGMDICELASVIEIYQNHDPHSAKGKLQIPLWLQIAMGETDRDDKETDKYHEHKELRKHLQAFSGKVLDLPGRKDQDVAAYTSHALALMTSDAVSGMNVFVREHTLDDEIRDVLERSRLPDTNSIEASRLLRDAWNEHDAAAALAVFYSRMGRSMYLLQLCLNLFATALVVLAEELTTESDVNMYKDGIDNVLFATSLLSTFLFSVLAFANPIRRWQKLRAAATEIESLIWLFRARCGPFQVQARSLDTDVEEKQFQAELTRWRDSVVAETDLQRSDFQRDYRFSYCAHDQHEPRGCCHRMWSRAPKFWKKCWHRIWPCKFRSGRDDHHSPVPPALYLELRLRTMVRFYQSRLPWYAWYNRILFFIGSISVAMSSLVTFLKFTRWVIVCTNMNSACSAWSEFTNVQQNIQRYSETIQKLKNLESWWNSLNHIEQAAIPNIEHLVHSTEELISNECSTWARALNQQDTRFAASKWLAPQKIAKTAGAAKK</sequence>
<dbReference type="EMBL" id="CAJNIZ010047497">
    <property type="protein sequence ID" value="CAE7768974.1"/>
    <property type="molecule type" value="Genomic_DNA"/>
</dbReference>
<keyword evidence="6" id="KW-1185">Reference proteome</keyword>
<evidence type="ECO:0000256" key="1">
    <source>
        <dbReference type="SAM" id="Coils"/>
    </source>
</evidence>
<comment type="caution">
    <text evidence="5">The sequence shown here is derived from an EMBL/GenBank/DDBJ whole genome shotgun (WGS) entry which is preliminary data.</text>
</comment>
<feature type="compositionally biased region" description="Polar residues" evidence="2">
    <location>
        <begin position="12"/>
        <end position="25"/>
    </location>
</feature>
<evidence type="ECO:0000259" key="4">
    <source>
        <dbReference type="Pfam" id="PF18181"/>
    </source>
</evidence>
<keyword evidence="3" id="KW-0812">Transmembrane</keyword>
<feature type="region of interest" description="Disordered" evidence="2">
    <location>
        <begin position="445"/>
        <end position="471"/>
    </location>
</feature>
<feature type="coiled-coil region" evidence="1">
    <location>
        <begin position="493"/>
        <end position="524"/>
    </location>
</feature>
<keyword evidence="3" id="KW-0472">Membrane</keyword>
<feature type="compositionally biased region" description="Basic and acidic residues" evidence="2">
    <location>
        <begin position="447"/>
        <end position="456"/>
    </location>
</feature>
<evidence type="ECO:0000313" key="5">
    <source>
        <dbReference type="EMBL" id="CAE7768974.1"/>
    </source>
</evidence>
<feature type="transmembrane region" description="Helical" evidence="3">
    <location>
        <begin position="888"/>
        <end position="913"/>
    </location>
</feature>
<dbReference type="Pfam" id="PF18181">
    <property type="entry name" value="SLATT_1"/>
    <property type="match status" value="1"/>
</dbReference>
<gene>
    <name evidence="5" type="primary">PUB2</name>
    <name evidence="5" type="ORF">SPIL2461_LOCUS22608</name>
</gene>
<dbReference type="InterPro" id="IPR040884">
    <property type="entry name" value="SLATT_1"/>
</dbReference>
<reference evidence="5" key="1">
    <citation type="submission" date="2021-02" db="EMBL/GenBank/DDBJ databases">
        <authorList>
            <person name="Dougan E. K."/>
            <person name="Rhodes N."/>
            <person name="Thang M."/>
            <person name="Chan C."/>
        </authorList>
    </citation>
    <scope>NUCLEOTIDE SEQUENCE</scope>
</reference>
<accession>A0A812Y6T4</accession>
<feature type="region of interest" description="Disordered" evidence="2">
    <location>
        <begin position="1"/>
        <end position="107"/>
    </location>
</feature>
<dbReference type="AlphaFoldDB" id="A0A812Y6T4"/>
<dbReference type="Proteomes" id="UP000649617">
    <property type="component" value="Unassembled WGS sequence"/>
</dbReference>